<dbReference type="InterPro" id="IPR004722">
    <property type="entry name" value="DHOase"/>
</dbReference>
<sequence>MRVLIKNGDIISHSTSGKKDILIEDNIIVDIAKNIKDDVDKIIDAEGLTIIPGIIDMHVHLREPGFEYKETIESGLKAAVHGGVTTVGVMPNTSPAMDSLTTLQFVVEKSKRVNLAKVMPISAITKERKGKDLVNIEEHIKNGFKFFSDDGSPVYDSEIMFKALKETKKYDGIVIDHCEDSRFGNTPLFESLNIARNIEIAKYLDAHIHIAHISTKNSIDLLKYAKSNKIKATCEITFHHLLLENHGKSNPIYKINPPLPDKNTQKYLIDNFEYIDIIISDHAPHSMEEKSRDYNQAPPGISGLDIFFPAIYTVSRKYNIPLSDIVEKVTYNPAKIFNLEKVGDIKTGYFADITIVDLNSKWDGKIYSKGKNMPYKELEGKVVMTIVNGEIKYDERMNENEM</sequence>
<dbReference type="Proteomes" id="UP000007161">
    <property type="component" value="Chromosome"/>
</dbReference>
<evidence type="ECO:0000313" key="9">
    <source>
        <dbReference type="Proteomes" id="UP000007161"/>
    </source>
</evidence>
<dbReference type="PANTHER" id="PTHR43668">
    <property type="entry name" value="ALLANTOINASE"/>
    <property type="match status" value="1"/>
</dbReference>
<name>H2J4G5_MARPK</name>
<gene>
    <name evidence="8" type="ordered locus">Marpi_0373</name>
</gene>
<reference evidence="9" key="2">
    <citation type="submission" date="2012-01" db="EMBL/GenBank/DDBJ databases">
        <title>Complete sequence of chromosome of Marinitoga piezophila KA3.</title>
        <authorList>
            <person name="Lucas S."/>
            <person name="Han J."/>
            <person name="Lapidus A."/>
            <person name="Cheng J.-F."/>
            <person name="Goodwin L."/>
            <person name="Pitluck S."/>
            <person name="Peters L."/>
            <person name="Mikhailova N."/>
            <person name="Teshima H."/>
            <person name="Detter J.C."/>
            <person name="Han C."/>
            <person name="Tapia R."/>
            <person name="Land M."/>
            <person name="Hauser L."/>
            <person name="Kyrpides N."/>
            <person name="Ivanova N."/>
            <person name="Pagani I."/>
            <person name="Jebbar M."/>
            <person name="Vannier P."/>
            <person name="Oger P."/>
            <person name="Cario A."/>
            <person name="Bartlett D."/>
            <person name="Noll K.M."/>
            <person name="Woyke T."/>
        </authorList>
    </citation>
    <scope>NUCLEOTIDE SEQUENCE [LARGE SCALE GENOMIC DNA]</scope>
    <source>
        <strain evidence="9">DSM 14283 / JCM 11233 / KA3</strain>
    </source>
</reference>
<dbReference type="GO" id="GO:0005737">
    <property type="term" value="C:cytoplasm"/>
    <property type="evidence" value="ECO:0007669"/>
    <property type="project" value="TreeGrafter"/>
</dbReference>
<protein>
    <submittedName>
        <fullName evidence="8">Dihydroorotase, multifunctional complex type</fullName>
    </submittedName>
</protein>
<comment type="cofactor">
    <cofactor evidence="1">
        <name>Zn(2+)</name>
        <dbReference type="ChEBI" id="CHEBI:29105"/>
    </cofactor>
</comment>
<dbReference type="InterPro" id="IPR006680">
    <property type="entry name" value="Amidohydro-rel"/>
</dbReference>
<evidence type="ECO:0000256" key="6">
    <source>
        <dbReference type="ARBA" id="ARBA00022975"/>
    </source>
</evidence>
<evidence type="ECO:0000313" key="8">
    <source>
        <dbReference type="EMBL" id="AEX84820.1"/>
    </source>
</evidence>
<dbReference type="GO" id="GO:0004151">
    <property type="term" value="F:dihydroorotase activity"/>
    <property type="evidence" value="ECO:0007669"/>
    <property type="project" value="InterPro"/>
</dbReference>
<dbReference type="GO" id="GO:0006145">
    <property type="term" value="P:purine nucleobase catabolic process"/>
    <property type="evidence" value="ECO:0007669"/>
    <property type="project" value="TreeGrafter"/>
</dbReference>
<keyword evidence="9" id="KW-1185">Reference proteome</keyword>
<keyword evidence="6" id="KW-0665">Pyrimidine biosynthesis</keyword>
<keyword evidence="4" id="KW-0479">Metal-binding</keyword>
<dbReference type="STRING" id="443254.Marpi_0373"/>
<dbReference type="PROSITE" id="PS00482">
    <property type="entry name" value="DIHYDROOROTASE_1"/>
    <property type="match status" value="1"/>
</dbReference>
<dbReference type="EMBL" id="CP003257">
    <property type="protein sequence ID" value="AEX84820.1"/>
    <property type="molecule type" value="Genomic_DNA"/>
</dbReference>
<dbReference type="GO" id="GO:0004038">
    <property type="term" value="F:allantoinase activity"/>
    <property type="evidence" value="ECO:0007669"/>
    <property type="project" value="TreeGrafter"/>
</dbReference>
<dbReference type="InterPro" id="IPR011059">
    <property type="entry name" value="Metal-dep_hydrolase_composite"/>
</dbReference>
<dbReference type="GO" id="GO:0046872">
    <property type="term" value="F:metal ion binding"/>
    <property type="evidence" value="ECO:0007669"/>
    <property type="project" value="UniProtKB-KW"/>
</dbReference>
<dbReference type="SUPFAM" id="SSF51338">
    <property type="entry name" value="Composite domain of metallo-dependent hydrolases"/>
    <property type="match status" value="1"/>
</dbReference>
<dbReference type="InterPro" id="IPR050138">
    <property type="entry name" value="DHOase/Allantoinase_Hydrolase"/>
</dbReference>
<dbReference type="Pfam" id="PF01979">
    <property type="entry name" value="Amidohydro_1"/>
    <property type="match status" value="1"/>
</dbReference>
<dbReference type="PANTHER" id="PTHR43668:SF2">
    <property type="entry name" value="ALLANTOINASE"/>
    <property type="match status" value="1"/>
</dbReference>
<evidence type="ECO:0000256" key="1">
    <source>
        <dbReference type="ARBA" id="ARBA00001947"/>
    </source>
</evidence>
<comment type="function">
    <text evidence="2">Catalyzes the reversible cyclization of carbamoyl aspartate to dihydroorotate.</text>
</comment>
<evidence type="ECO:0000256" key="5">
    <source>
        <dbReference type="ARBA" id="ARBA00022801"/>
    </source>
</evidence>
<feature type="domain" description="Amidohydrolase-related" evidence="7">
    <location>
        <begin position="49"/>
        <end position="391"/>
    </location>
</feature>
<evidence type="ECO:0000256" key="3">
    <source>
        <dbReference type="ARBA" id="ARBA00010286"/>
    </source>
</evidence>
<accession>H2J4G5</accession>
<dbReference type="CDD" id="cd01317">
    <property type="entry name" value="DHOase_IIa"/>
    <property type="match status" value="1"/>
</dbReference>
<keyword evidence="5" id="KW-0378">Hydrolase</keyword>
<dbReference type="GO" id="GO:0006221">
    <property type="term" value="P:pyrimidine nucleotide biosynthetic process"/>
    <property type="evidence" value="ECO:0007669"/>
    <property type="project" value="UniProtKB-KW"/>
</dbReference>
<dbReference type="HOGENOM" id="CLU_015572_1_2_0"/>
<proteinExistence type="inferred from homology"/>
<comment type="similarity">
    <text evidence="3">Belongs to the metallo-dependent hydrolases superfamily. DHOase family. Class I DHOase subfamily.</text>
</comment>
<dbReference type="NCBIfam" id="TIGR00857">
    <property type="entry name" value="pyrC_multi"/>
    <property type="match status" value="1"/>
</dbReference>
<reference evidence="8 9" key="1">
    <citation type="journal article" date="2012" name="J. Bacteriol.">
        <title>Complete Genome Sequence of the Thermophilic, Piezophilic, Heterotrophic Bacterium Marinitoga piezophila KA3.</title>
        <authorList>
            <person name="Lucas S."/>
            <person name="Han J."/>
            <person name="Lapidus A."/>
            <person name="Cheng J.F."/>
            <person name="Goodwin L.A."/>
            <person name="Pitluck S."/>
            <person name="Peters L."/>
            <person name="Mikhailova N."/>
            <person name="Teshima H."/>
            <person name="Detter J.C."/>
            <person name="Han C."/>
            <person name="Tapia R."/>
            <person name="Land M."/>
            <person name="Hauser L."/>
            <person name="Kyrpides N.C."/>
            <person name="Ivanova N."/>
            <person name="Pagani I."/>
            <person name="Vannier P."/>
            <person name="Oger P."/>
            <person name="Bartlett D.H."/>
            <person name="Noll K.M."/>
            <person name="Woyke T."/>
            <person name="Jebbar M."/>
        </authorList>
    </citation>
    <scope>NUCLEOTIDE SEQUENCE [LARGE SCALE GENOMIC DNA]</scope>
    <source>
        <strain evidence="9">DSM 14283 / JCM 11233 / KA3</strain>
    </source>
</reference>
<dbReference type="SUPFAM" id="SSF51556">
    <property type="entry name" value="Metallo-dependent hydrolases"/>
    <property type="match status" value="1"/>
</dbReference>
<dbReference type="InterPro" id="IPR032466">
    <property type="entry name" value="Metal_Hydrolase"/>
</dbReference>
<evidence type="ECO:0000259" key="7">
    <source>
        <dbReference type="Pfam" id="PF01979"/>
    </source>
</evidence>
<dbReference type="RefSeq" id="WP_014295892.1">
    <property type="nucleotide sequence ID" value="NC_016751.1"/>
</dbReference>
<dbReference type="eggNOG" id="COG0044">
    <property type="taxonomic scope" value="Bacteria"/>
</dbReference>
<dbReference type="Gene3D" id="3.20.20.140">
    <property type="entry name" value="Metal-dependent hydrolases"/>
    <property type="match status" value="1"/>
</dbReference>
<evidence type="ECO:0000256" key="2">
    <source>
        <dbReference type="ARBA" id="ARBA00002368"/>
    </source>
</evidence>
<evidence type="ECO:0000256" key="4">
    <source>
        <dbReference type="ARBA" id="ARBA00022723"/>
    </source>
</evidence>
<organism evidence="8 9">
    <name type="scientific">Marinitoga piezophila (strain DSM 14283 / JCM 11233 / KA3)</name>
    <dbReference type="NCBI Taxonomy" id="443254"/>
    <lineage>
        <taxon>Bacteria</taxon>
        <taxon>Thermotogati</taxon>
        <taxon>Thermotogota</taxon>
        <taxon>Thermotogae</taxon>
        <taxon>Petrotogales</taxon>
        <taxon>Petrotogaceae</taxon>
        <taxon>Marinitoga</taxon>
    </lineage>
</organism>
<dbReference type="KEGG" id="mpz:Marpi_0373"/>
<dbReference type="InterPro" id="IPR002195">
    <property type="entry name" value="Dihydroorotase_CS"/>
</dbReference>
<dbReference type="AlphaFoldDB" id="H2J4G5"/>